<evidence type="ECO:0000259" key="3">
    <source>
        <dbReference type="Pfam" id="PF08031"/>
    </source>
</evidence>
<dbReference type="AlphaFoldDB" id="A0A7J6H723"/>
<dbReference type="PANTHER" id="PTHR32448">
    <property type="entry name" value="OS08G0158400 PROTEIN"/>
    <property type="match status" value="1"/>
</dbReference>
<gene>
    <name evidence="4" type="ORF">F8388_024905</name>
</gene>
<dbReference type="Pfam" id="PF08031">
    <property type="entry name" value="BBE"/>
    <property type="match status" value="1"/>
</dbReference>
<dbReference type="EMBL" id="JAATIP010000026">
    <property type="protein sequence ID" value="KAF4391073.1"/>
    <property type="molecule type" value="Genomic_DNA"/>
</dbReference>
<sequence length="100" mass="11752">MNYGTYVAGRSTKITKKHLNWIRNVYSFITPYVLAYLNYRDLDTGINDPKSPNNYTQASIWGEKYFGKNFDRVVKVKTLVDPNNFFRNEQSIPPLPPHRH</sequence>
<name>A0A7J6H723_CANSA</name>
<dbReference type="InterPro" id="IPR016169">
    <property type="entry name" value="FAD-bd_PCMH_sub2"/>
</dbReference>
<accession>A0A7J6H723</accession>
<dbReference type="InterPro" id="IPR012951">
    <property type="entry name" value="BBE"/>
</dbReference>
<feature type="domain" description="Berberine/berberine-like" evidence="3">
    <location>
        <begin position="35"/>
        <end position="93"/>
    </location>
</feature>
<dbReference type="GO" id="GO:0016491">
    <property type="term" value="F:oxidoreductase activity"/>
    <property type="evidence" value="ECO:0007669"/>
    <property type="project" value="InterPro"/>
</dbReference>
<dbReference type="Gene3D" id="3.40.462.20">
    <property type="match status" value="1"/>
</dbReference>
<dbReference type="GO" id="GO:0050660">
    <property type="term" value="F:flavin adenine dinucleotide binding"/>
    <property type="evidence" value="ECO:0007669"/>
    <property type="project" value="InterPro"/>
</dbReference>
<reference evidence="4 5" key="1">
    <citation type="journal article" date="2020" name="bioRxiv">
        <title>Sequence and annotation of 42 cannabis genomes reveals extensive copy number variation in cannabinoid synthesis and pathogen resistance genes.</title>
        <authorList>
            <person name="Mckernan K.J."/>
            <person name="Helbert Y."/>
            <person name="Kane L.T."/>
            <person name="Ebling H."/>
            <person name="Zhang L."/>
            <person name="Liu B."/>
            <person name="Eaton Z."/>
            <person name="Mclaughlin S."/>
            <person name="Kingan S."/>
            <person name="Baybayan P."/>
            <person name="Concepcion G."/>
            <person name="Jordan M."/>
            <person name="Riva A."/>
            <person name="Barbazuk W."/>
            <person name="Harkins T."/>
        </authorList>
    </citation>
    <scope>NUCLEOTIDE SEQUENCE [LARGE SCALE GENOMIC DNA]</scope>
    <source>
        <strain evidence="5">cv. Jamaican Lion 4</strain>
        <tissue evidence="4">Leaf</tissue>
    </source>
</reference>
<comment type="caution">
    <text evidence="4">The sequence shown here is derived from an EMBL/GenBank/DDBJ whole genome shotgun (WGS) entry which is preliminary data.</text>
</comment>
<organism evidence="4 5">
    <name type="scientific">Cannabis sativa</name>
    <name type="common">Hemp</name>
    <name type="synonym">Marijuana</name>
    <dbReference type="NCBI Taxonomy" id="3483"/>
    <lineage>
        <taxon>Eukaryota</taxon>
        <taxon>Viridiplantae</taxon>
        <taxon>Streptophyta</taxon>
        <taxon>Embryophyta</taxon>
        <taxon>Tracheophyta</taxon>
        <taxon>Spermatophyta</taxon>
        <taxon>Magnoliopsida</taxon>
        <taxon>eudicotyledons</taxon>
        <taxon>Gunneridae</taxon>
        <taxon>Pentapetalae</taxon>
        <taxon>rosids</taxon>
        <taxon>fabids</taxon>
        <taxon>Rosales</taxon>
        <taxon>Cannabaceae</taxon>
        <taxon>Cannabis</taxon>
    </lineage>
</organism>
<dbReference type="Gene3D" id="3.30.465.10">
    <property type="match status" value="1"/>
</dbReference>
<dbReference type="Proteomes" id="UP000525078">
    <property type="component" value="Unassembled WGS sequence"/>
</dbReference>
<evidence type="ECO:0000313" key="4">
    <source>
        <dbReference type="EMBL" id="KAF4391073.1"/>
    </source>
</evidence>
<evidence type="ECO:0000256" key="2">
    <source>
        <dbReference type="ARBA" id="ARBA00022827"/>
    </source>
</evidence>
<evidence type="ECO:0000256" key="1">
    <source>
        <dbReference type="ARBA" id="ARBA00022630"/>
    </source>
</evidence>
<protein>
    <recommendedName>
        <fullName evidence="3">Berberine/berberine-like domain-containing protein</fullName>
    </recommendedName>
</protein>
<evidence type="ECO:0000313" key="5">
    <source>
        <dbReference type="Proteomes" id="UP000525078"/>
    </source>
</evidence>
<proteinExistence type="predicted"/>
<keyword evidence="2" id="KW-0274">FAD</keyword>
<keyword evidence="1" id="KW-0285">Flavoprotein</keyword>